<evidence type="ECO:0000313" key="3">
    <source>
        <dbReference type="EMBL" id="MFD1875532.1"/>
    </source>
</evidence>
<name>A0ABW4R1H0_9BACT</name>
<organism evidence="3 4">
    <name type="scientific">Hymenobacter bucti</name>
    <dbReference type="NCBI Taxonomy" id="1844114"/>
    <lineage>
        <taxon>Bacteria</taxon>
        <taxon>Pseudomonadati</taxon>
        <taxon>Bacteroidota</taxon>
        <taxon>Cytophagia</taxon>
        <taxon>Cytophagales</taxon>
        <taxon>Hymenobacteraceae</taxon>
        <taxon>Hymenobacter</taxon>
    </lineage>
</organism>
<comment type="caution">
    <text evidence="3">The sequence shown here is derived from an EMBL/GenBank/DDBJ whole genome shotgun (WGS) entry which is preliminary data.</text>
</comment>
<evidence type="ECO:0000259" key="2">
    <source>
        <dbReference type="SMART" id="SM00672"/>
    </source>
</evidence>
<dbReference type="InterPro" id="IPR051091">
    <property type="entry name" value="O-Glucosyltr/Glycosyltrsf_90"/>
</dbReference>
<feature type="domain" description="Glycosyl transferase CAP10" evidence="2">
    <location>
        <begin position="133"/>
        <end position="386"/>
    </location>
</feature>
<dbReference type="SMART" id="SM00672">
    <property type="entry name" value="CAP10"/>
    <property type="match status" value="1"/>
</dbReference>
<keyword evidence="4" id="KW-1185">Reference proteome</keyword>
<evidence type="ECO:0000313" key="4">
    <source>
        <dbReference type="Proteomes" id="UP001597197"/>
    </source>
</evidence>
<dbReference type="RefSeq" id="WP_382318342.1">
    <property type="nucleotide sequence ID" value="NZ_JBHUFD010000019.1"/>
</dbReference>
<dbReference type="GO" id="GO:0016740">
    <property type="term" value="F:transferase activity"/>
    <property type="evidence" value="ECO:0007669"/>
    <property type="project" value="UniProtKB-KW"/>
</dbReference>
<dbReference type="EMBL" id="JBHUFD010000019">
    <property type="protein sequence ID" value="MFD1875532.1"/>
    <property type="molecule type" value="Genomic_DNA"/>
</dbReference>
<accession>A0ABW4R1H0</accession>
<reference evidence="4" key="1">
    <citation type="journal article" date="2019" name="Int. J. Syst. Evol. Microbiol.">
        <title>The Global Catalogue of Microorganisms (GCM) 10K type strain sequencing project: providing services to taxonomists for standard genome sequencing and annotation.</title>
        <authorList>
            <consortium name="The Broad Institute Genomics Platform"/>
            <consortium name="The Broad Institute Genome Sequencing Center for Infectious Disease"/>
            <person name="Wu L."/>
            <person name="Ma J."/>
        </authorList>
    </citation>
    <scope>NUCLEOTIDE SEQUENCE [LARGE SCALE GENOMIC DNA]</scope>
    <source>
        <strain evidence="4">CGMCC 1.15795</strain>
    </source>
</reference>
<dbReference type="Pfam" id="PF05686">
    <property type="entry name" value="Glyco_transf_90"/>
    <property type="match status" value="1"/>
</dbReference>
<dbReference type="InterPro" id="IPR006598">
    <property type="entry name" value="CAP10"/>
</dbReference>
<sequence>MLLKLPAAFYRRFKRLLKAFLQPLGFFSRDWRVLLSLSGLRGAIPFNVAEPFTLPHWMHEQVAAELARFRDGITPGRLAVAESFYAGEYHNHFVRYAVQAGRLRILTSQQHFPAYITERFRTMTSVFEALAPTLPELDFILYLGDGFDGWSRGCEAPVLTFSKRPNVDESGLLIPDPLTLALSSQLRLEVKAGCAKHPWESRASVAFWCGTTTGGPFDLSNYTQGVRFRLVERSQARPDLIDAVFTGFHSVTPELEALVRSKGWLGQYVKIADHFRYRYQVLVDGFTSPWPRYFWGLHGDSAILKQESGLCGWFDAGLKPWIHYVPLASDLSDLEERISWAQAHDDEVRAITVRAQRFAYTDLTDAVMLGYMRLLLTEYAKLLRPHG</sequence>
<gene>
    <name evidence="3" type="ORF">ACFSDX_24070</name>
</gene>
<protein>
    <submittedName>
        <fullName evidence="3">Glycosyl transferase family 90</fullName>
    </submittedName>
</protein>
<dbReference type="PANTHER" id="PTHR12203">
    <property type="entry name" value="KDEL LYS-ASP-GLU-LEU CONTAINING - RELATED"/>
    <property type="match status" value="1"/>
</dbReference>
<evidence type="ECO:0000256" key="1">
    <source>
        <dbReference type="ARBA" id="ARBA00022679"/>
    </source>
</evidence>
<keyword evidence="1 3" id="KW-0808">Transferase</keyword>
<dbReference type="Proteomes" id="UP001597197">
    <property type="component" value="Unassembled WGS sequence"/>
</dbReference>
<dbReference type="PANTHER" id="PTHR12203:SF35">
    <property type="entry name" value="PROTEIN O-GLUCOSYLTRANSFERASE 1"/>
    <property type="match status" value="1"/>
</dbReference>
<proteinExistence type="predicted"/>